<comment type="subcellular location">
    <subcellularLocation>
        <location evidence="1">Cell membrane</location>
        <topology evidence="1">Multi-pass membrane protein</topology>
    </subcellularLocation>
</comment>
<dbReference type="Gene3D" id="1.20.1560.10">
    <property type="entry name" value="ABC transporter type 1, transmembrane domain"/>
    <property type="match status" value="1"/>
</dbReference>
<dbReference type="InterPro" id="IPR003439">
    <property type="entry name" value="ABC_transporter-like_ATP-bd"/>
</dbReference>
<evidence type="ECO:0000259" key="8">
    <source>
        <dbReference type="PROSITE" id="PS50893"/>
    </source>
</evidence>
<dbReference type="CDD" id="cd07346">
    <property type="entry name" value="ABC_6TM_exporters"/>
    <property type="match status" value="1"/>
</dbReference>
<evidence type="ECO:0000313" key="10">
    <source>
        <dbReference type="EMBL" id="SEK82008.1"/>
    </source>
</evidence>
<dbReference type="SUPFAM" id="SSF90123">
    <property type="entry name" value="ABC transporter transmembrane region"/>
    <property type="match status" value="1"/>
</dbReference>
<protein>
    <submittedName>
        <fullName evidence="10">ATP-binding cassette, subfamily B</fullName>
    </submittedName>
</protein>
<keyword evidence="3" id="KW-0547">Nucleotide-binding</keyword>
<dbReference type="Pfam" id="PF00664">
    <property type="entry name" value="ABC_membrane"/>
    <property type="match status" value="1"/>
</dbReference>
<dbReference type="EMBL" id="FOAT01000006">
    <property type="protein sequence ID" value="SEK82008.1"/>
    <property type="molecule type" value="Genomic_DNA"/>
</dbReference>
<dbReference type="SMART" id="SM00382">
    <property type="entry name" value="AAA"/>
    <property type="match status" value="1"/>
</dbReference>
<feature type="transmembrane region" description="Helical" evidence="7">
    <location>
        <begin position="157"/>
        <end position="177"/>
    </location>
</feature>
<dbReference type="Pfam" id="PF00005">
    <property type="entry name" value="ABC_tran"/>
    <property type="match status" value="1"/>
</dbReference>
<feature type="domain" description="ABC transmembrane type-1" evidence="9">
    <location>
        <begin position="21"/>
        <end position="302"/>
    </location>
</feature>
<dbReference type="PANTHER" id="PTHR43394:SF1">
    <property type="entry name" value="ATP-BINDING CASSETTE SUB-FAMILY B MEMBER 10, MITOCHONDRIAL"/>
    <property type="match status" value="1"/>
</dbReference>
<feature type="transmembrane region" description="Helical" evidence="7">
    <location>
        <begin position="20"/>
        <end position="44"/>
    </location>
</feature>
<dbReference type="GO" id="GO:0015421">
    <property type="term" value="F:ABC-type oligopeptide transporter activity"/>
    <property type="evidence" value="ECO:0007669"/>
    <property type="project" value="TreeGrafter"/>
</dbReference>
<evidence type="ECO:0000259" key="9">
    <source>
        <dbReference type="PROSITE" id="PS50929"/>
    </source>
</evidence>
<proteinExistence type="predicted"/>
<evidence type="ECO:0000256" key="4">
    <source>
        <dbReference type="ARBA" id="ARBA00022840"/>
    </source>
</evidence>
<dbReference type="InterPro" id="IPR039421">
    <property type="entry name" value="Type_1_exporter"/>
</dbReference>
<dbReference type="InterPro" id="IPR003593">
    <property type="entry name" value="AAA+_ATPase"/>
</dbReference>
<dbReference type="InterPro" id="IPR027417">
    <property type="entry name" value="P-loop_NTPase"/>
</dbReference>
<evidence type="ECO:0000256" key="2">
    <source>
        <dbReference type="ARBA" id="ARBA00022692"/>
    </source>
</evidence>
<keyword evidence="5 7" id="KW-1133">Transmembrane helix</keyword>
<keyword evidence="6 7" id="KW-0472">Membrane</keyword>
<dbReference type="PANTHER" id="PTHR43394">
    <property type="entry name" value="ATP-DEPENDENT PERMEASE MDL1, MITOCHONDRIAL"/>
    <property type="match status" value="1"/>
</dbReference>
<gene>
    <name evidence="10" type="ORF">SAMN05216469_10668</name>
</gene>
<evidence type="ECO:0000256" key="5">
    <source>
        <dbReference type="ARBA" id="ARBA00022989"/>
    </source>
</evidence>
<name>A0A1H7K564_RUMAL</name>
<evidence type="ECO:0000313" key="11">
    <source>
        <dbReference type="Proteomes" id="UP000186015"/>
    </source>
</evidence>
<evidence type="ECO:0000256" key="7">
    <source>
        <dbReference type="SAM" id="Phobius"/>
    </source>
</evidence>
<feature type="transmembrane region" description="Helical" evidence="7">
    <location>
        <begin position="242"/>
        <end position="267"/>
    </location>
</feature>
<dbReference type="Proteomes" id="UP000186015">
    <property type="component" value="Unassembled WGS sequence"/>
</dbReference>
<evidence type="ECO:0000256" key="6">
    <source>
        <dbReference type="ARBA" id="ARBA00023136"/>
    </source>
</evidence>
<keyword evidence="4 10" id="KW-0067">ATP-binding</keyword>
<organism evidence="10 11">
    <name type="scientific">Ruminococcus albus</name>
    <dbReference type="NCBI Taxonomy" id="1264"/>
    <lineage>
        <taxon>Bacteria</taxon>
        <taxon>Bacillati</taxon>
        <taxon>Bacillota</taxon>
        <taxon>Clostridia</taxon>
        <taxon>Eubacteriales</taxon>
        <taxon>Oscillospiraceae</taxon>
        <taxon>Ruminococcus</taxon>
    </lineage>
</organism>
<dbReference type="InterPro" id="IPR011527">
    <property type="entry name" value="ABC1_TM_dom"/>
</dbReference>
<sequence>MKNNAIKWLYAVPEGKKLYILALMLVQALNGASGVLYALLLRNIVDSATAHNKAGFWHYVLLTALLVLVQIGMRAVLRWLNELSKSTFENIFKARLMRNILRKDFASVNAVHSGEWLNRLTNDTVVVANAYVEILPGLVGMVVKLISAVIMMIVLDWRFACVLLPCGLILIGFTYAFRKVLKKLHKQVQERDGKLRIFLQEHIGSMMMIRSFAAEQQTEDEAVNKMQAHKFARMKKNHFSNFCNIGFGIAMNGMYLFGVCYCGYGILLGTISYGTLTAITQLISQIQSPFANITGYLPRFYAMTASAERLMEIETFANDSEKTALDIDTVKEYYSDKLKSFGLKNADFTYYPAVDSIKDLTKDNQPIVLKNISIEIGKGEYVAFTGHSGCGKSTVLKLLMSIYKLDRGERYLLDTDGEKTLSAEWHRLFAYVPQGNQLMSGTIREVVAFADKTDKQNDERINRALHIACADDFVSELDGGIDTLLGERGTGLSEGQMQRIAIARAIYSDSPILLLDEATSALDSDTEKQLLKNLRSMTDKTVVIVTHRPAALEICDRVIDFSEV</sequence>
<accession>A0A1H7K564</accession>
<keyword evidence="2 7" id="KW-0812">Transmembrane</keyword>
<dbReference type="GO" id="GO:0005524">
    <property type="term" value="F:ATP binding"/>
    <property type="evidence" value="ECO:0007669"/>
    <property type="project" value="UniProtKB-KW"/>
</dbReference>
<feature type="transmembrane region" description="Helical" evidence="7">
    <location>
        <begin position="126"/>
        <end position="151"/>
    </location>
</feature>
<reference evidence="10 11" key="1">
    <citation type="submission" date="2016-10" db="EMBL/GenBank/DDBJ databases">
        <authorList>
            <person name="de Groot N.N."/>
        </authorList>
    </citation>
    <scope>NUCLEOTIDE SEQUENCE [LARGE SCALE GENOMIC DNA]</scope>
    <source>
        <strain evidence="10 11">KH2T6</strain>
    </source>
</reference>
<dbReference type="InterPro" id="IPR036640">
    <property type="entry name" value="ABC1_TM_sf"/>
</dbReference>
<evidence type="ECO:0000256" key="1">
    <source>
        <dbReference type="ARBA" id="ARBA00004651"/>
    </source>
</evidence>
<dbReference type="Gene3D" id="3.40.50.300">
    <property type="entry name" value="P-loop containing nucleotide triphosphate hydrolases"/>
    <property type="match status" value="1"/>
</dbReference>
<dbReference type="OrthoDB" id="9762778at2"/>
<dbReference type="PROSITE" id="PS50929">
    <property type="entry name" value="ABC_TM1F"/>
    <property type="match status" value="1"/>
</dbReference>
<dbReference type="GO" id="GO:0016887">
    <property type="term" value="F:ATP hydrolysis activity"/>
    <property type="evidence" value="ECO:0007669"/>
    <property type="project" value="InterPro"/>
</dbReference>
<feature type="transmembrane region" description="Helical" evidence="7">
    <location>
        <begin position="56"/>
        <end position="77"/>
    </location>
</feature>
<dbReference type="SUPFAM" id="SSF52540">
    <property type="entry name" value="P-loop containing nucleoside triphosphate hydrolases"/>
    <property type="match status" value="1"/>
</dbReference>
<dbReference type="AlphaFoldDB" id="A0A1H7K564"/>
<dbReference type="PROSITE" id="PS50893">
    <property type="entry name" value="ABC_TRANSPORTER_2"/>
    <property type="match status" value="1"/>
</dbReference>
<evidence type="ECO:0000256" key="3">
    <source>
        <dbReference type="ARBA" id="ARBA00022741"/>
    </source>
</evidence>
<dbReference type="GO" id="GO:0005886">
    <property type="term" value="C:plasma membrane"/>
    <property type="evidence" value="ECO:0007669"/>
    <property type="project" value="UniProtKB-SubCell"/>
</dbReference>
<feature type="domain" description="ABC transporter" evidence="8">
    <location>
        <begin position="343"/>
        <end position="564"/>
    </location>
</feature>
<dbReference type="RefSeq" id="WP_074832524.1">
    <property type="nucleotide sequence ID" value="NZ_FOAT01000006.1"/>
</dbReference>